<sequence>MQVPHRFIAPTPQFEPPARNAVLPHEKRPTPGSRPGTARRSPHDGRSPRRALPHTAGESTPSPELRRFAEHTLRLTLEVLDGRRPSAHLRPLLTPSVNDLIPALVRSAPADRRLGGATLTRVHIRVVRADAAEVFGTYNRGGRVFAVAARIERGKGAHPAGWAITSLRIA</sequence>
<dbReference type="EMBL" id="JBDLNV010000005">
    <property type="protein sequence ID" value="MFM1724975.1"/>
    <property type="molecule type" value="Genomic_DNA"/>
</dbReference>
<dbReference type="RefSeq" id="WP_420165461.1">
    <property type="nucleotide sequence ID" value="NZ_JBDLNV010000005.1"/>
</dbReference>
<evidence type="ECO:0000313" key="3">
    <source>
        <dbReference type="Proteomes" id="UP001629745"/>
    </source>
</evidence>
<protein>
    <submittedName>
        <fullName evidence="2">Rv3235 family protein</fullName>
    </submittedName>
</protein>
<name>A0ABW9FHC1_9NOCA</name>
<organism evidence="2 3">
    <name type="scientific">Rhodococcus parequi</name>
    <dbReference type="NCBI Taxonomy" id="3137122"/>
    <lineage>
        <taxon>Bacteria</taxon>
        <taxon>Bacillati</taxon>
        <taxon>Actinomycetota</taxon>
        <taxon>Actinomycetes</taxon>
        <taxon>Mycobacteriales</taxon>
        <taxon>Nocardiaceae</taxon>
        <taxon>Rhodococcus</taxon>
    </lineage>
</organism>
<evidence type="ECO:0000313" key="2">
    <source>
        <dbReference type="EMBL" id="MFM1724975.1"/>
    </source>
</evidence>
<comment type="caution">
    <text evidence="2">The sequence shown here is derived from an EMBL/GenBank/DDBJ whole genome shotgun (WGS) entry which is preliminary data.</text>
</comment>
<dbReference type="InterPro" id="IPR045596">
    <property type="entry name" value="DUF6459"/>
</dbReference>
<dbReference type="Proteomes" id="UP001629745">
    <property type="component" value="Unassembled WGS sequence"/>
</dbReference>
<accession>A0ABW9FHC1</accession>
<dbReference type="Pfam" id="PF20060">
    <property type="entry name" value="DUF6459"/>
    <property type="match status" value="1"/>
</dbReference>
<keyword evidence="3" id="KW-1185">Reference proteome</keyword>
<gene>
    <name evidence="2" type="ORF">ABEU20_003570</name>
</gene>
<evidence type="ECO:0000256" key="1">
    <source>
        <dbReference type="SAM" id="MobiDB-lite"/>
    </source>
</evidence>
<proteinExistence type="predicted"/>
<feature type="region of interest" description="Disordered" evidence="1">
    <location>
        <begin position="1"/>
        <end position="65"/>
    </location>
</feature>
<reference evidence="2 3" key="1">
    <citation type="submission" date="2023-11" db="EMBL/GenBank/DDBJ databases">
        <authorList>
            <person name="Val-Calvo J."/>
            <person name="Scortti M."/>
            <person name="Vazquez-Boland J."/>
        </authorList>
    </citation>
    <scope>NUCLEOTIDE SEQUENCE [LARGE SCALE GENOMIC DNA]</scope>
    <source>
        <strain evidence="2 3">PAM 2766</strain>
    </source>
</reference>